<keyword evidence="2" id="KW-1185">Reference proteome</keyword>
<dbReference type="KEGG" id="mcos:GM418_05455"/>
<reference evidence="1 2" key="1">
    <citation type="submission" date="2019-11" db="EMBL/GenBank/DDBJ databases">
        <authorList>
            <person name="Zheng R.K."/>
            <person name="Sun C.M."/>
        </authorList>
    </citation>
    <scope>NUCLEOTIDE SEQUENCE [LARGE SCALE GENOMIC DNA]</scope>
    <source>
        <strain evidence="1 2">WC007</strain>
    </source>
</reference>
<name>A0A6I6JUM4_9BACT</name>
<organism evidence="1 2">
    <name type="scientific">Maribellus comscasis</name>
    <dbReference type="NCBI Taxonomy" id="2681766"/>
    <lineage>
        <taxon>Bacteria</taxon>
        <taxon>Pseudomonadati</taxon>
        <taxon>Bacteroidota</taxon>
        <taxon>Bacteroidia</taxon>
        <taxon>Marinilabiliales</taxon>
        <taxon>Prolixibacteraceae</taxon>
        <taxon>Maribellus</taxon>
    </lineage>
</organism>
<evidence type="ECO:0000313" key="2">
    <source>
        <dbReference type="Proteomes" id="UP000428260"/>
    </source>
</evidence>
<gene>
    <name evidence="1" type="ORF">GM418_05455</name>
</gene>
<dbReference type="RefSeq" id="WP_158863940.1">
    <property type="nucleotide sequence ID" value="NZ_CP046401.1"/>
</dbReference>
<dbReference type="EMBL" id="CP046401">
    <property type="protein sequence ID" value="QGY43123.1"/>
    <property type="molecule type" value="Genomic_DNA"/>
</dbReference>
<evidence type="ECO:0000313" key="1">
    <source>
        <dbReference type="EMBL" id="QGY43123.1"/>
    </source>
</evidence>
<dbReference type="AlphaFoldDB" id="A0A6I6JUM4"/>
<proteinExistence type="predicted"/>
<dbReference type="Proteomes" id="UP000428260">
    <property type="component" value="Chromosome"/>
</dbReference>
<sequence length="157" mass="18321">MEKFDSNNFRASLISEFRELDNILETFQSQFKDEVWRSVNEVYPSIVYSEKLGELILTYANQIFSTAESVCDKDKNYNEVRLADEVNIMNKMVDKLSEENKDNQELAAGIHQKAKKMMVNFYPNVMDLSADGFRLLEKYSLMYNIFFIGGFSKFIAQ</sequence>
<accession>A0A6I6JUM4</accession>
<protein>
    <submittedName>
        <fullName evidence="1">Uncharacterized protein</fullName>
    </submittedName>
</protein>